<evidence type="ECO:0000313" key="2">
    <source>
        <dbReference type="Proteomes" id="UP000559653"/>
    </source>
</evidence>
<dbReference type="Proteomes" id="UP000559653">
    <property type="component" value="Unassembled WGS sequence"/>
</dbReference>
<gene>
    <name evidence="1" type="ORF">H2B03_02515</name>
</gene>
<protein>
    <submittedName>
        <fullName evidence="1">Uncharacterized protein</fullName>
    </submittedName>
</protein>
<name>A0AC60VXR0_9ARCH</name>
<evidence type="ECO:0000313" key="1">
    <source>
        <dbReference type="EMBL" id="MBA4452033.1"/>
    </source>
</evidence>
<accession>A0AC60VXR0</accession>
<sequence length="76" mass="8615">MSLETKTKEILADFNGASSADILDLLNQIQSSFKSQITRDYLKGKLDSVSSAVDEEEKKKICKNLKPYLDWYLQGL</sequence>
<organism evidence="1 2">
    <name type="scientific">Candidatus Nitrosomaritimum aestuariumsis</name>
    <dbReference type="NCBI Taxonomy" id="3342354"/>
    <lineage>
        <taxon>Archaea</taxon>
        <taxon>Nitrososphaerota</taxon>
        <taxon>Nitrososphaeria</taxon>
        <taxon>Nitrosopumilales</taxon>
        <taxon>Nitrosopumilaceae</taxon>
        <taxon>Candidatus Nitrosomaritimum</taxon>
    </lineage>
</organism>
<proteinExistence type="predicted"/>
<comment type="caution">
    <text evidence="1">The sequence shown here is derived from an EMBL/GenBank/DDBJ whole genome shotgun (WGS) entry which is preliminary data.</text>
</comment>
<reference evidence="1 2" key="1">
    <citation type="journal article" date="2020" name="Appl. Environ. Microbiol.">
        <title>Genomic Characteristics of a Novel Species of Ammonia-Oxidizing Archaea from the Jiulong River Estuary.</title>
        <authorList>
            <person name="Zou D."/>
            <person name="Wan R."/>
            <person name="Han L."/>
            <person name="Xu M.N."/>
            <person name="Liu Y."/>
            <person name="Liu H."/>
            <person name="Kao S.J."/>
            <person name="Li M."/>
        </authorList>
    </citation>
    <scope>NUCLEOTIDE SEQUENCE [LARGE SCALE GENOMIC DNA]</scope>
    <source>
        <strain evidence="1">W1bin1</strain>
    </source>
</reference>
<dbReference type="EMBL" id="JACEMZ010000008">
    <property type="protein sequence ID" value="MBA4452033.1"/>
    <property type="molecule type" value="Genomic_DNA"/>
</dbReference>